<reference evidence="1" key="1">
    <citation type="submission" date="2015-01" db="EMBL/GenBank/DDBJ databases">
        <title>The Genome Sequence of Cladophialophora bantiana CBS 173.52.</title>
        <authorList>
            <consortium name="The Broad Institute Genomics Platform"/>
            <person name="Cuomo C."/>
            <person name="de Hoog S."/>
            <person name="Gorbushina A."/>
            <person name="Stielow B."/>
            <person name="Teixiera M."/>
            <person name="Abouelleil A."/>
            <person name="Chapman S.B."/>
            <person name="Priest M."/>
            <person name="Young S.K."/>
            <person name="Wortman J."/>
            <person name="Nusbaum C."/>
            <person name="Birren B."/>
        </authorList>
    </citation>
    <scope>NUCLEOTIDE SEQUENCE [LARGE SCALE GENOMIC DNA]</scope>
    <source>
        <strain evidence="1">CBS 173.52</strain>
    </source>
</reference>
<proteinExistence type="predicted"/>
<keyword evidence="2" id="KW-1185">Reference proteome</keyword>
<dbReference type="Proteomes" id="UP000053789">
    <property type="component" value="Unassembled WGS sequence"/>
</dbReference>
<dbReference type="Gene3D" id="3.40.50.720">
    <property type="entry name" value="NAD(P)-binding Rossmann-like Domain"/>
    <property type="match status" value="1"/>
</dbReference>
<dbReference type="InterPro" id="IPR036291">
    <property type="entry name" value="NAD(P)-bd_dom_sf"/>
</dbReference>
<dbReference type="VEuPathDB" id="FungiDB:Z519_12763"/>
<dbReference type="EMBL" id="KN847014">
    <property type="protein sequence ID" value="KIW86638.1"/>
    <property type="molecule type" value="Genomic_DNA"/>
</dbReference>
<sequence>MSARYPVVKCICLPLDQSSLAGARAAAKSVMHNAEVPYIDILVSNAGISRSEMNVKLCPDGFETHFVVNNLVPFLFINLVLRNTILAS</sequence>
<dbReference type="Pfam" id="PF00106">
    <property type="entry name" value="adh_short"/>
    <property type="match status" value="1"/>
</dbReference>
<dbReference type="AlphaFoldDB" id="A0A0D2H041"/>
<accession>A0A0D2H041</accession>
<dbReference type="OrthoDB" id="10494815at2759"/>
<gene>
    <name evidence="1" type="ORF">Z519_12763</name>
</gene>
<dbReference type="GeneID" id="27705691"/>
<organism evidence="1 2">
    <name type="scientific">Cladophialophora bantiana (strain ATCC 10958 / CBS 173.52 / CDC B-1940 / NIH 8579)</name>
    <name type="common">Xylohypha bantiana</name>
    <dbReference type="NCBI Taxonomy" id="1442370"/>
    <lineage>
        <taxon>Eukaryota</taxon>
        <taxon>Fungi</taxon>
        <taxon>Dikarya</taxon>
        <taxon>Ascomycota</taxon>
        <taxon>Pezizomycotina</taxon>
        <taxon>Eurotiomycetes</taxon>
        <taxon>Chaetothyriomycetidae</taxon>
        <taxon>Chaetothyriales</taxon>
        <taxon>Herpotrichiellaceae</taxon>
        <taxon>Cladophialophora</taxon>
    </lineage>
</organism>
<dbReference type="SUPFAM" id="SSF51735">
    <property type="entry name" value="NAD(P)-binding Rossmann-fold domains"/>
    <property type="match status" value="1"/>
</dbReference>
<dbReference type="HOGENOM" id="CLU_2468871_0_0_1"/>
<dbReference type="RefSeq" id="XP_016613307.1">
    <property type="nucleotide sequence ID" value="XM_016770468.1"/>
</dbReference>
<protein>
    <submittedName>
        <fullName evidence="1">Uncharacterized protein</fullName>
    </submittedName>
</protein>
<evidence type="ECO:0000313" key="2">
    <source>
        <dbReference type="Proteomes" id="UP000053789"/>
    </source>
</evidence>
<name>A0A0D2H041_CLAB1</name>
<evidence type="ECO:0000313" key="1">
    <source>
        <dbReference type="EMBL" id="KIW86638.1"/>
    </source>
</evidence>
<dbReference type="InterPro" id="IPR002347">
    <property type="entry name" value="SDR_fam"/>
</dbReference>